<dbReference type="InterPro" id="IPR051101">
    <property type="entry name" value="ZC3H12/N4BP1_RNase_Reg"/>
</dbReference>
<evidence type="ECO:0000313" key="4">
    <source>
        <dbReference type="Proteomes" id="UP000075885"/>
    </source>
</evidence>
<accession>A0A182PSM8</accession>
<dbReference type="GO" id="GO:0005634">
    <property type="term" value="C:nucleus"/>
    <property type="evidence" value="ECO:0007669"/>
    <property type="project" value="TreeGrafter"/>
</dbReference>
<dbReference type="STRING" id="199890.A0A182PSM8"/>
<dbReference type="GO" id="GO:0036464">
    <property type="term" value="C:cytoplasmic ribonucleoprotein granule"/>
    <property type="evidence" value="ECO:0007669"/>
    <property type="project" value="TreeGrafter"/>
</dbReference>
<evidence type="ECO:0000259" key="2">
    <source>
        <dbReference type="Pfam" id="PF11977"/>
    </source>
</evidence>
<reference evidence="3" key="2">
    <citation type="submission" date="2020-05" db="UniProtKB">
        <authorList>
            <consortium name="EnsemblMetazoa"/>
        </authorList>
    </citation>
    <scope>IDENTIFICATION</scope>
    <source>
        <strain evidence="3">Epiroticus2</strain>
    </source>
</reference>
<feature type="region of interest" description="Disordered" evidence="1">
    <location>
        <begin position="1"/>
        <end position="49"/>
    </location>
</feature>
<dbReference type="EnsemblMetazoa" id="AEPI009963-RA">
    <property type="protein sequence ID" value="AEPI009963-PA"/>
    <property type="gene ID" value="AEPI009963"/>
</dbReference>
<proteinExistence type="predicted"/>
<name>A0A182PSM8_9DIPT</name>
<dbReference type="VEuPathDB" id="VectorBase:AEPI009963"/>
<dbReference type="Pfam" id="PF11977">
    <property type="entry name" value="RNase_Zc3h12a"/>
    <property type="match status" value="1"/>
</dbReference>
<evidence type="ECO:0000256" key="1">
    <source>
        <dbReference type="SAM" id="MobiDB-lite"/>
    </source>
</evidence>
<protein>
    <submittedName>
        <fullName evidence="3">RNase_Zc3h12a domain-containing protein</fullName>
    </submittedName>
</protein>
<dbReference type="Proteomes" id="UP000075885">
    <property type="component" value="Unassembled WGS sequence"/>
</dbReference>
<evidence type="ECO:0000313" key="3">
    <source>
        <dbReference type="EnsemblMetazoa" id="AEPI009963-PA"/>
    </source>
</evidence>
<feature type="domain" description="RNase NYN" evidence="2">
    <location>
        <begin position="64"/>
        <end position="202"/>
    </location>
</feature>
<dbReference type="PANTHER" id="PTHR12876">
    <property type="entry name" value="N4BP1-RELATED"/>
    <property type="match status" value="1"/>
</dbReference>
<dbReference type="AlphaFoldDB" id="A0A182PSM8"/>
<dbReference type="GO" id="GO:0003729">
    <property type="term" value="F:mRNA binding"/>
    <property type="evidence" value="ECO:0007669"/>
    <property type="project" value="TreeGrafter"/>
</dbReference>
<dbReference type="InterPro" id="IPR021869">
    <property type="entry name" value="RNase_Zc3h12_NYN"/>
</dbReference>
<reference evidence="4" key="1">
    <citation type="submission" date="2013-03" db="EMBL/GenBank/DDBJ databases">
        <title>The Genome Sequence of Anopheles epiroticus epiroticus2.</title>
        <authorList>
            <consortium name="The Broad Institute Genomics Platform"/>
            <person name="Neafsey D.E."/>
            <person name="Howell P."/>
            <person name="Walker B."/>
            <person name="Young S.K."/>
            <person name="Zeng Q."/>
            <person name="Gargeya S."/>
            <person name="Fitzgerald M."/>
            <person name="Haas B."/>
            <person name="Abouelleil A."/>
            <person name="Allen A.W."/>
            <person name="Alvarado L."/>
            <person name="Arachchi H.M."/>
            <person name="Berlin A.M."/>
            <person name="Chapman S.B."/>
            <person name="Gainer-Dewar J."/>
            <person name="Goldberg J."/>
            <person name="Griggs A."/>
            <person name="Gujja S."/>
            <person name="Hansen M."/>
            <person name="Howarth C."/>
            <person name="Imamovic A."/>
            <person name="Ireland A."/>
            <person name="Larimer J."/>
            <person name="McCowan C."/>
            <person name="Murphy C."/>
            <person name="Pearson M."/>
            <person name="Poon T.W."/>
            <person name="Priest M."/>
            <person name="Roberts A."/>
            <person name="Saif S."/>
            <person name="Shea T."/>
            <person name="Sisk P."/>
            <person name="Sykes S."/>
            <person name="Wortman J."/>
            <person name="Nusbaum C."/>
            <person name="Birren B."/>
        </authorList>
    </citation>
    <scope>NUCLEOTIDE SEQUENCE [LARGE SCALE GENOMIC DNA]</scope>
    <source>
        <strain evidence="4">Epiroticus2</strain>
    </source>
</reference>
<sequence>MVSKRTDKPIPNRPVKQSKPQINRKRPEKSNGGTIARSKAIRKRRPVAAVRSPPGILQTARSDRRTVLLDACNIAFVRGSLPRFSVERLVKALEYFFDRGHAVHAIFPRFHLYTRQWDDLNRLDGLYRKGYIVPTPCKEFPCPKSQVYDDRILMAIAAQFQCAVVSMDRFRDVASEHPDWAHVAHNQRVEFEWRGDGRFVIPSQFSSVLNFE</sequence>
<keyword evidence="4" id="KW-1185">Reference proteome</keyword>
<feature type="compositionally biased region" description="Basic and acidic residues" evidence="1">
    <location>
        <begin position="1"/>
        <end position="10"/>
    </location>
</feature>
<dbReference type="GO" id="GO:0004521">
    <property type="term" value="F:RNA endonuclease activity"/>
    <property type="evidence" value="ECO:0007669"/>
    <property type="project" value="TreeGrafter"/>
</dbReference>
<dbReference type="PANTHER" id="PTHR12876:SF35">
    <property type="entry name" value="LD08718P-RELATED"/>
    <property type="match status" value="1"/>
</dbReference>
<dbReference type="Gene3D" id="3.40.50.11980">
    <property type="match status" value="1"/>
</dbReference>
<organism evidence="3 4">
    <name type="scientific">Anopheles epiroticus</name>
    <dbReference type="NCBI Taxonomy" id="199890"/>
    <lineage>
        <taxon>Eukaryota</taxon>
        <taxon>Metazoa</taxon>
        <taxon>Ecdysozoa</taxon>
        <taxon>Arthropoda</taxon>
        <taxon>Hexapoda</taxon>
        <taxon>Insecta</taxon>
        <taxon>Pterygota</taxon>
        <taxon>Neoptera</taxon>
        <taxon>Endopterygota</taxon>
        <taxon>Diptera</taxon>
        <taxon>Nematocera</taxon>
        <taxon>Culicoidea</taxon>
        <taxon>Culicidae</taxon>
        <taxon>Anophelinae</taxon>
        <taxon>Anopheles</taxon>
    </lineage>
</organism>